<dbReference type="RefSeq" id="XP_005766898.1">
    <property type="nucleotide sequence ID" value="XM_005766841.1"/>
</dbReference>
<reference evidence="2" key="2">
    <citation type="submission" date="2024-10" db="UniProtKB">
        <authorList>
            <consortium name="EnsemblProtists"/>
        </authorList>
    </citation>
    <scope>IDENTIFICATION</scope>
</reference>
<dbReference type="AlphaFoldDB" id="A0A0D3IT84"/>
<keyword evidence="3" id="KW-1185">Reference proteome</keyword>
<dbReference type="Proteomes" id="UP000013827">
    <property type="component" value="Unassembled WGS sequence"/>
</dbReference>
<dbReference type="InterPro" id="IPR032710">
    <property type="entry name" value="NTF2-like_dom_sf"/>
</dbReference>
<reference evidence="3" key="1">
    <citation type="journal article" date="2013" name="Nature">
        <title>Pan genome of the phytoplankton Emiliania underpins its global distribution.</title>
        <authorList>
            <person name="Read B.A."/>
            <person name="Kegel J."/>
            <person name="Klute M.J."/>
            <person name="Kuo A."/>
            <person name="Lefebvre S.C."/>
            <person name="Maumus F."/>
            <person name="Mayer C."/>
            <person name="Miller J."/>
            <person name="Monier A."/>
            <person name="Salamov A."/>
            <person name="Young J."/>
            <person name="Aguilar M."/>
            <person name="Claverie J.M."/>
            <person name="Frickenhaus S."/>
            <person name="Gonzalez K."/>
            <person name="Herman E.K."/>
            <person name="Lin Y.C."/>
            <person name="Napier J."/>
            <person name="Ogata H."/>
            <person name="Sarno A.F."/>
            <person name="Shmutz J."/>
            <person name="Schroeder D."/>
            <person name="de Vargas C."/>
            <person name="Verret F."/>
            <person name="von Dassow P."/>
            <person name="Valentin K."/>
            <person name="Van de Peer Y."/>
            <person name="Wheeler G."/>
            <person name="Dacks J.B."/>
            <person name="Delwiche C.F."/>
            <person name="Dyhrman S.T."/>
            <person name="Glockner G."/>
            <person name="John U."/>
            <person name="Richards T."/>
            <person name="Worden A.Z."/>
            <person name="Zhang X."/>
            <person name="Grigoriev I.V."/>
            <person name="Allen A.E."/>
            <person name="Bidle K."/>
            <person name="Borodovsky M."/>
            <person name="Bowler C."/>
            <person name="Brownlee C."/>
            <person name="Cock J.M."/>
            <person name="Elias M."/>
            <person name="Gladyshev V.N."/>
            <person name="Groth M."/>
            <person name="Guda C."/>
            <person name="Hadaegh A."/>
            <person name="Iglesias-Rodriguez M.D."/>
            <person name="Jenkins J."/>
            <person name="Jones B.M."/>
            <person name="Lawson T."/>
            <person name="Leese F."/>
            <person name="Lindquist E."/>
            <person name="Lobanov A."/>
            <person name="Lomsadze A."/>
            <person name="Malik S.B."/>
            <person name="Marsh M.E."/>
            <person name="Mackinder L."/>
            <person name="Mock T."/>
            <person name="Mueller-Roeber B."/>
            <person name="Pagarete A."/>
            <person name="Parker M."/>
            <person name="Probert I."/>
            <person name="Quesneville H."/>
            <person name="Raines C."/>
            <person name="Rensing S.A."/>
            <person name="Riano-Pachon D.M."/>
            <person name="Richier S."/>
            <person name="Rokitta S."/>
            <person name="Shiraiwa Y."/>
            <person name="Soanes D.M."/>
            <person name="van der Giezen M."/>
            <person name="Wahlund T.M."/>
            <person name="Williams B."/>
            <person name="Wilson W."/>
            <person name="Wolfe G."/>
            <person name="Wurch L.L."/>
        </authorList>
    </citation>
    <scope>NUCLEOTIDE SEQUENCE</scope>
</reference>
<dbReference type="Pfam" id="PF02810">
    <property type="entry name" value="SEC-C"/>
    <property type="match status" value="1"/>
</dbReference>
<dbReference type="eggNOG" id="ENOG502S4BV">
    <property type="taxonomic scope" value="Eukaryota"/>
</dbReference>
<dbReference type="Gene3D" id="3.10.450.50">
    <property type="match status" value="1"/>
</dbReference>
<dbReference type="GeneID" id="17260828"/>
<sequence>MLFPVLSACMSGGGFGRAARPASGGGFGRGGARPAAARKPPPSLEAVAARFRNRLPASECEPCACGSGLGYAACCQPYHAGGASPESPERCLQARFSAFAYRLPLPLIATTHRENRDYREDRVAWARALDREGMFDGFEFARLSFTATLRPRGGGEEVSFSERSRFLRGGSGWLYASGEVTAEEGGTVLN</sequence>
<dbReference type="KEGG" id="ehx:EMIHUDRAFT_196824"/>
<dbReference type="HOGENOM" id="CLU_1430466_0_0_1"/>
<dbReference type="EnsemblProtists" id="EOD14469">
    <property type="protein sequence ID" value="EOD14469"/>
    <property type="gene ID" value="EMIHUDRAFT_196824"/>
</dbReference>
<dbReference type="OMA" id="MFDSFEF"/>
<evidence type="ECO:0000259" key="1">
    <source>
        <dbReference type="Pfam" id="PF17775"/>
    </source>
</evidence>
<dbReference type="InterPro" id="IPR004027">
    <property type="entry name" value="SEC_C_motif"/>
</dbReference>
<name>A0A0D3IT84_EMIH1</name>
<evidence type="ECO:0000313" key="2">
    <source>
        <dbReference type="EnsemblProtists" id="EOD14469"/>
    </source>
</evidence>
<dbReference type="InterPro" id="IPR048469">
    <property type="entry name" value="YchJ-like_M"/>
</dbReference>
<dbReference type="SUPFAM" id="SSF54427">
    <property type="entry name" value="NTF2-like"/>
    <property type="match status" value="1"/>
</dbReference>
<evidence type="ECO:0000313" key="3">
    <source>
        <dbReference type="Proteomes" id="UP000013827"/>
    </source>
</evidence>
<accession>A0A0D3IT84</accession>
<proteinExistence type="predicted"/>
<protein>
    <recommendedName>
        <fullName evidence="1">YchJ-like middle NTF2-like domain-containing protein</fullName>
    </recommendedName>
</protein>
<feature type="domain" description="YchJ-like middle NTF2-like" evidence="1">
    <location>
        <begin position="87"/>
        <end position="178"/>
    </location>
</feature>
<organism evidence="2 3">
    <name type="scientific">Emiliania huxleyi (strain CCMP1516)</name>
    <dbReference type="NCBI Taxonomy" id="280463"/>
    <lineage>
        <taxon>Eukaryota</taxon>
        <taxon>Haptista</taxon>
        <taxon>Haptophyta</taxon>
        <taxon>Prymnesiophyceae</taxon>
        <taxon>Isochrysidales</taxon>
        <taxon>Noelaerhabdaceae</taxon>
        <taxon>Emiliania</taxon>
    </lineage>
</organism>
<dbReference type="Pfam" id="PF17775">
    <property type="entry name" value="YchJ_M-like"/>
    <property type="match status" value="1"/>
</dbReference>
<dbReference type="PaxDb" id="2903-EOD14469"/>